<gene>
    <name evidence="3" type="ORF">YBN1229_v1_2477</name>
</gene>
<dbReference type="EMBL" id="LN829119">
    <property type="protein sequence ID" value="CPR20148.1"/>
    <property type="molecule type" value="Genomic_DNA"/>
</dbReference>
<accession>A0A0D6JGB9</accession>
<dbReference type="OrthoDB" id="8454456at2"/>
<feature type="domain" description="Anti-sigma factor NepR" evidence="2">
    <location>
        <begin position="58"/>
        <end position="91"/>
    </location>
</feature>
<dbReference type="InterPro" id="IPR041649">
    <property type="entry name" value="NepR"/>
</dbReference>
<evidence type="ECO:0000313" key="3">
    <source>
        <dbReference type="EMBL" id="CPR20148.1"/>
    </source>
</evidence>
<evidence type="ECO:0000256" key="1">
    <source>
        <dbReference type="SAM" id="MobiDB-lite"/>
    </source>
</evidence>
<feature type="region of interest" description="Disordered" evidence="1">
    <location>
        <begin position="1"/>
        <end position="33"/>
    </location>
</feature>
<dbReference type="Pfam" id="PF18557">
    <property type="entry name" value="NepR"/>
    <property type="match status" value="1"/>
</dbReference>
<protein>
    <recommendedName>
        <fullName evidence="2">Anti-sigma factor NepR domain-containing protein</fullName>
    </recommendedName>
</protein>
<organism evidence="3 4">
    <name type="scientific">Candidatus Filomicrobium marinum</name>
    <dbReference type="NCBI Taxonomy" id="1608628"/>
    <lineage>
        <taxon>Bacteria</taxon>
        <taxon>Pseudomonadati</taxon>
        <taxon>Pseudomonadota</taxon>
        <taxon>Alphaproteobacteria</taxon>
        <taxon>Hyphomicrobiales</taxon>
        <taxon>Hyphomicrobiaceae</taxon>
        <taxon>Filomicrobium</taxon>
    </lineage>
</organism>
<sequence length="99" mass="11094">MANKDQELRQVVDPTDIARKGGGEDKHTDCGEEEKLRQGDIDTIATSSVRDSNSEVRDAVGRRVRASYGELIQQPIPDKFLQLLDQLQVSEEAAKRRKS</sequence>
<name>A0A0D6JGB9_9HYPH</name>
<dbReference type="Proteomes" id="UP000033187">
    <property type="component" value="Chromosome 1"/>
</dbReference>
<evidence type="ECO:0000313" key="4">
    <source>
        <dbReference type="Proteomes" id="UP000033187"/>
    </source>
</evidence>
<reference evidence="4" key="1">
    <citation type="submission" date="2015-02" db="EMBL/GenBank/DDBJ databases">
        <authorList>
            <person name="Chooi Y.-H."/>
        </authorList>
    </citation>
    <scope>NUCLEOTIDE SEQUENCE [LARGE SCALE GENOMIC DNA]</scope>
    <source>
        <strain evidence="4">strain Y</strain>
    </source>
</reference>
<dbReference type="KEGG" id="fiy:BN1229_v1_2477"/>
<evidence type="ECO:0000259" key="2">
    <source>
        <dbReference type="Pfam" id="PF18557"/>
    </source>
</evidence>
<proteinExistence type="predicted"/>
<keyword evidence="4" id="KW-1185">Reference proteome</keyword>
<dbReference type="AlphaFoldDB" id="A0A0D6JGB9"/>
<dbReference type="RefSeq" id="WP_046479207.1">
    <property type="nucleotide sequence ID" value="NZ_LN829118.1"/>
</dbReference>